<evidence type="ECO:0000256" key="2">
    <source>
        <dbReference type="SAM" id="MobiDB-lite"/>
    </source>
</evidence>
<gene>
    <name evidence="5" type="primary">amyX</name>
    <name evidence="5" type="ORF">NCTC7982_01277</name>
</gene>
<evidence type="ECO:0000313" key="5">
    <source>
        <dbReference type="EMBL" id="VTS81069.1"/>
    </source>
</evidence>
<dbReference type="PANTHER" id="PTHR43002">
    <property type="entry name" value="GLYCOGEN DEBRANCHING ENZYME"/>
    <property type="match status" value="1"/>
</dbReference>
<dbReference type="GO" id="GO:0005975">
    <property type="term" value="P:carbohydrate metabolic process"/>
    <property type="evidence" value="ECO:0007669"/>
    <property type="project" value="InterPro"/>
</dbReference>
<feature type="domain" description="Glycosyl hydrolase family 13 catalytic" evidence="4">
    <location>
        <begin position="500"/>
        <end position="922"/>
    </location>
</feature>
<dbReference type="EMBL" id="CABEIM010000003">
    <property type="protein sequence ID" value="VTS81069.1"/>
    <property type="molecule type" value="Genomic_DNA"/>
</dbReference>
<organism evidence="5 6">
    <name type="scientific">Streptococcus dysgalactiae</name>
    <dbReference type="NCBI Taxonomy" id="1334"/>
    <lineage>
        <taxon>Bacteria</taxon>
        <taxon>Bacillati</taxon>
        <taxon>Bacillota</taxon>
        <taxon>Bacilli</taxon>
        <taxon>Lactobacillales</taxon>
        <taxon>Streptococcaceae</taxon>
        <taxon>Streptococcus</taxon>
    </lineage>
</organism>
<dbReference type="Gene3D" id="2.60.40.10">
    <property type="entry name" value="Immunoglobulins"/>
    <property type="match status" value="1"/>
</dbReference>
<comment type="caution">
    <text evidence="5">The sequence shown here is derived from an EMBL/GenBank/DDBJ whole genome shotgun (WGS) entry which is preliminary data.</text>
</comment>
<proteinExistence type="predicted"/>
<protein>
    <submittedName>
        <fullName evidence="5">Pullulanase</fullName>
        <ecNumber evidence="5">3.2.1.41</ecNumber>
    </submittedName>
</protein>
<dbReference type="InterPro" id="IPR017853">
    <property type="entry name" value="GH"/>
</dbReference>
<dbReference type="Proteomes" id="UP000373301">
    <property type="component" value="Unassembled WGS sequence"/>
</dbReference>
<evidence type="ECO:0000256" key="3">
    <source>
        <dbReference type="SAM" id="SignalP"/>
    </source>
</evidence>
<dbReference type="Gene3D" id="3.20.20.80">
    <property type="entry name" value="Glycosidases"/>
    <property type="match status" value="1"/>
</dbReference>
<evidence type="ECO:0000259" key="4">
    <source>
        <dbReference type="SMART" id="SM00642"/>
    </source>
</evidence>
<dbReference type="SUPFAM" id="SSF51445">
    <property type="entry name" value="(Trans)glycosidases"/>
    <property type="match status" value="1"/>
</dbReference>
<keyword evidence="5" id="KW-0378">Hydrolase</keyword>
<dbReference type="GO" id="GO:0051060">
    <property type="term" value="F:pullulanase activity"/>
    <property type="evidence" value="ECO:0007669"/>
    <property type="project" value="UniProtKB-EC"/>
</dbReference>
<feature type="compositionally biased region" description="Low complexity" evidence="2">
    <location>
        <begin position="90"/>
        <end position="102"/>
    </location>
</feature>
<dbReference type="InterPro" id="IPR022263">
    <property type="entry name" value="KxYKxGKxW"/>
</dbReference>
<evidence type="ECO:0000313" key="6">
    <source>
        <dbReference type="Proteomes" id="UP000373301"/>
    </source>
</evidence>
<dbReference type="EC" id="3.2.1.41" evidence="5"/>
<name>A0A9X9QQL7_STRDY</name>
<dbReference type="NCBIfam" id="TIGR03715">
    <property type="entry name" value="KxYKxGKxW"/>
    <property type="match status" value="1"/>
</dbReference>
<feature type="signal peptide" evidence="3">
    <location>
        <begin position="1"/>
        <end position="42"/>
    </location>
</feature>
<reference evidence="5 6" key="1">
    <citation type="submission" date="2019-05" db="EMBL/GenBank/DDBJ databases">
        <authorList>
            <consortium name="Pathogen Informatics"/>
        </authorList>
    </citation>
    <scope>NUCLEOTIDE SEQUENCE [LARGE SCALE GENOMIC DNA]</scope>
    <source>
        <strain evidence="5 6">NCTC7982</strain>
    </source>
</reference>
<feature type="region of interest" description="Disordered" evidence="2">
    <location>
        <begin position="1205"/>
        <end position="1270"/>
    </location>
</feature>
<keyword evidence="5" id="KW-0326">Glycosidase</keyword>
<feature type="compositionally biased region" description="Basic and acidic residues" evidence="2">
    <location>
        <begin position="1219"/>
        <end position="1228"/>
    </location>
</feature>
<dbReference type="InterPro" id="IPR006047">
    <property type="entry name" value="GH13_cat_dom"/>
</dbReference>
<accession>A0A9X9QQL7</accession>
<dbReference type="CDD" id="cd11341">
    <property type="entry name" value="AmyAc_Pullulanase_LD-like"/>
    <property type="match status" value="1"/>
</dbReference>
<dbReference type="SMART" id="SM00642">
    <property type="entry name" value="Aamy"/>
    <property type="match status" value="1"/>
</dbReference>
<sequence length="1325" mass="147429">MRKASPETKVTKYRMWKSGKQWLFGASLVAASLLVMNTQAFADDGNQGVSEAPSVLVAPTPGEDSATPEGSKEAVSETEASPQPAAMVAGSEGNSGSESSQEAPKPVALQSEAAGENLSSVVEQFKEKKPVHIHFETDDKSTYGVWVWGSGIDQQDSEKTKKAILMTVNDKGVYEATLQVAEDKTYINYIIVKAKNDGEPDWGNEGANKQTGNMIATVNEFADTHIYLGKDKSIESGKKSWYSQASAQTSEFDEIFAYTDKIVDPTQHDKFKTVGKVGRLGATLNDDGKTAKVNLWAPTAKLVRVNLYDTSKGYLSEPLATVNMTRGINMDRTDYKNNTIGVWSLNLNEEFLRKHNLKTANMLSYDFELEIPNAYFIQVEEKKKQSGDQWVHDYYMYRNSKTGTLLNGTANSKLGDCEAKWEEIAAFYAGDVIEYVEENNTKNIKPQTQVYQIVKTQDPYSVGVVQNGSRSVILNPSDYGKVVEGKNVRVNSLSELSVMEIDVRDFSIDRKSGVDIDKRGNFLGLIQEGTKNGDQVTGLDYLKYTGVKYVQVMPVNDFQTVPELDKGDARDTELAEAEIDGQHENQQNWGYDPKNYNVPDGSYSSDPSKPEVRIKELKEMINGLHKAGINVVLDVVYNHLYHGQENTFEWTVPGYYYAVNGDNAMNNDVGVGNAVRSNSRMMRQYIVNSVVYWATEYGVDGFRFDAMSDLDTKTLAEVRAALDKIDSKIVTYGEGWDSMGNYLKNDGDEVKSSIGNANKLPRYGFFDAIGRDAIAGSQYNDQGGAKGFVNEDSAYLNNNTGAKLLTQVVDSLLGGLGRSYSSPSQQLNYIEVHDGKTLYDLLKKYNPNDTGEQLQNRIQLATAMSALSQGIHFSQMGQEFGRTKNHKHNTYNAGDVYNKIDWDLIGKNPDMVNFYKALVAFRTQEALLHLTDYNDVNGKDGRNPKMVITNAQDNSGIITYELRSDNNDKYLVVFNNNTNATDNHQLVLGGNQYYYGQDKSKGQINASNDFSKAFIVASNSKNLYNKIGQFNGEKTITLNHLSATVLFIPGEPVVQGVENRKQTISYFEGKNKTLKTVNDQEIPFLKVMEFDPTQKFTFEKSGITTTSEDQLGHRENIVKTVNDTDGKVVNYYYAVDKEGKFATEEQLKTVTFGDDGKLSTIDGYTWHLASVAIEEDTRPQISNHGTPQSTDANIEWKEVTEAAPAELNVSQDSGEATEESPKESERPSEGSTVGNNFEQGESVTQKTTVTVTSQVDFPKSQSTKPEEKPKLTAKFHKKAVKQQLKLERKAAKKMIKKGRGYAWGNKHYFAFDGAVLHLGRKSWFN</sequence>
<feature type="compositionally biased region" description="Low complexity" evidence="2">
    <location>
        <begin position="1242"/>
        <end position="1255"/>
    </location>
</feature>
<keyword evidence="1 3" id="KW-0732">Signal</keyword>
<feature type="chain" id="PRO_5040973070" evidence="3">
    <location>
        <begin position="43"/>
        <end position="1325"/>
    </location>
</feature>
<feature type="region of interest" description="Disordered" evidence="2">
    <location>
        <begin position="52"/>
        <end position="108"/>
    </location>
</feature>
<feature type="compositionally biased region" description="Polar residues" evidence="2">
    <location>
        <begin position="1232"/>
        <end position="1241"/>
    </location>
</feature>
<dbReference type="InterPro" id="IPR013783">
    <property type="entry name" value="Ig-like_fold"/>
</dbReference>
<evidence type="ECO:0000256" key="1">
    <source>
        <dbReference type="ARBA" id="ARBA00022729"/>
    </source>
</evidence>